<reference evidence="2" key="1">
    <citation type="journal article" date="2020" name="Fungal Divers.">
        <title>Resolving the Mortierellaceae phylogeny through synthesis of multi-gene phylogenetics and phylogenomics.</title>
        <authorList>
            <person name="Vandepol N."/>
            <person name="Liber J."/>
            <person name="Desiro A."/>
            <person name="Na H."/>
            <person name="Kennedy M."/>
            <person name="Barry K."/>
            <person name="Grigoriev I.V."/>
            <person name="Miller A.N."/>
            <person name="O'Donnell K."/>
            <person name="Stajich J.E."/>
            <person name="Bonito G."/>
        </authorList>
    </citation>
    <scope>NUCLEOTIDE SEQUENCE</scope>
    <source>
        <strain evidence="2">NRRL 2769</strain>
    </source>
</reference>
<feature type="region of interest" description="Disordered" evidence="1">
    <location>
        <begin position="1"/>
        <end position="26"/>
    </location>
</feature>
<feature type="non-terminal residue" evidence="2">
    <location>
        <position position="1"/>
    </location>
</feature>
<accession>A0A9P6MNH6</accession>
<organism evidence="2 3">
    <name type="scientific">Entomortierella chlamydospora</name>
    <dbReference type="NCBI Taxonomy" id="101097"/>
    <lineage>
        <taxon>Eukaryota</taxon>
        <taxon>Fungi</taxon>
        <taxon>Fungi incertae sedis</taxon>
        <taxon>Mucoromycota</taxon>
        <taxon>Mortierellomycotina</taxon>
        <taxon>Mortierellomycetes</taxon>
        <taxon>Mortierellales</taxon>
        <taxon>Mortierellaceae</taxon>
        <taxon>Entomortierella</taxon>
    </lineage>
</organism>
<proteinExistence type="predicted"/>
<sequence length="601" mass="67992">MGSISEDQDPVSKDAAVGAASCHAPPPEPIAGSTNVFRITVRYGESLVLGVPARLQTEDLIFPAGSSVVDRTVQYEKTVRETYGIEEDLVQGLIDLHAPGDQVPAYARNKFCSDCSVSLNRANGKLVRGSSAAWPLNFYQYCNTCKASRHSVYRSDPLSKMGRLIHSCKRLGEFESRDIALHTMMTVAVQGFSFGPARYEPSEVIYLRSMAARSDMHCFWTGLPLSLDPKSGPAIRFSLDRTIFVKGKALDYGSEDQVLVAASLFSNCFFGARNVKQRVQYLNNIERGWAENILWADRAIKNLQEGFDIEREKKRVWTKEWNKKWGEFLRSKKKIGHKDRIEWSQWEWRYFRETCGGRSLVTGQLLDGADANIDRVFDSDGYSTKNCILVERELNFAKHGMTEFESSQRFHGGCKLVYGVSVLRRAVQELLDQTRPHREGLQFLKKEILELISGCEKEIADMGPPVSSIAMAKIKYFECILKLKSSLTALLDGNYSFEYISKHKSDSTKQDCVVTAHENEDSDDDGDDQDYDFAPPSLEGDYRFIQSSLHGLYQRYNRAMNRGKYTLPTAKISELVLLYKGKELSGFISFATFTRIYIETL</sequence>
<protein>
    <submittedName>
        <fullName evidence="2">Uncharacterized protein</fullName>
    </submittedName>
</protein>
<keyword evidence="3" id="KW-1185">Reference proteome</keyword>
<evidence type="ECO:0000313" key="2">
    <source>
        <dbReference type="EMBL" id="KAG0008438.1"/>
    </source>
</evidence>
<evidence type="ECO:0000256" key="1">
    <source>
        <dbReference type="SAM" id="MobiDB-lite"/>
    </source>
</evidence>
<dbReference type="AlphaFoldDB" id="A0A9P6MNH6"/>
<dbReference type="EMBL" id="JAAAID010001911">
    <property type="protein sequence ID" value="KAG0008438.1"/>
    <property type="molecule type" value="Genomic_DNA"/>
</dbReference>
<evidence type="ECO:0000313" key="3">
    <source>
        <dbReference type="Proteomes" id="UP000703661"/>
    </source>
</evidence>
<gene>
    <name evidence="2" type="ORF">BGZ80_003448</name>
</gene>
<comment type="caution">
    <text evidence="2">The sequence shown here is derived from an EMBL/GenBank/DDBJ whole genome shotgun (WGS) entry which is preliminary data.</text>
</comment>
<dbReference type="Proteomes" id="UP000703661">
    <property type="component" value="Unassembled WGS sequence"/>
</dbReference>
<name>A0A9P6MNH6_9FUNG</name>